<protein>
    <submittedName>
        <fullName evidence="3">Uncharacterized protein</fullName>
    </submittedName>
</protein>
<gene>
    <name evidence="3" type="ORF">BRCON_0435</name>
</gene>
<dbReference type="Proteomes" id="UP000262583">
    <property type="component" value="Chromosome"/>
</dbReference>
<organism evidence="3 4">
    <name type="scientific">Sumerlaea chitinivorans</name>
    <dbReference type="NCBI Taxonomy" id="2250252"/>
    <lineage>
        <taxon>Bacteria</taxon>
        <taxon>Candidatus Sumerlaeota</taxon>
        <taxon>Candidatus Sumerlaeia</taxon>
        <taxon>Candidatus Sumerlaeales</taxon>
        <taxon>Candidatus Sumerlaeaceae</taxon>
        <taxon>Candidatus Sumerlaea</taxon>
    </lineage>
</organism>
<feature type="compositionally biased region" description="Polar residues" evidence="1">
    <location>
        <begin position="92"/>
        <end position="102"/>
    </location>
</feature>
<dbReference type="AlphaFoldDB" id="A0A2Z4Y3B0"/>
<dbReference type="KEGG" id="schv:BRCON_0435"/>
<feature type="transmembrane region" description="Helical" evidence="2">
    <location>
        <begin position="9"/>
        <end position="32"/>
    </location>
</feature>
<evidence type="ECO:0000313" key="4">
    <source>
        <dbReference type="Proteomes" id="UP000262583"/>
    </source>
</evidence>
<evidence type="ECO:0000256" key="1">
    <source>
        <dbReference type="SAM" id="MobiDB-lite"/>
    </source>
</evidence>
<evidence type="ECO:0000256" key="2">
    <source>
        <dbReference type="SAM" id="Phobius"/>
    </source>
</evidence>
<name>A0A2Z4Y3B0_SUMC1</name>
<evidence type="ECO:0000313" key="3">
    <source>
        <dbReference type="EMBL" id="AXA35212.1"/>
    </source>
</evidence>
<sequence>MQTAKYASLLLYSTLLKLLAVIGAVGGIINGMMSSWAYLHQPQGTPISVIKLVYLFAQGLFGGVLVAVFLLAVAALIPILVHIALNQQEQSEHSSGTVSLPSQDPEISEASEAE</sequence>
<accession>A0A2Z4Y3B0</accession>
<dbReference type="EMBL" id="CP030759">
    <property type="protein sequence ID" value="AXA35212.1"/>
    <property type="molecule type" value="Genomic_DNA"/>
</dbReference>
<keyword evidence="2" id="KW-1133">Transmembrane helix</keyword>
<feature type="region of interest" description="Disordered" evidence="1">
    <location>
        <begin position="92"/>
        <end position="114"/>
    </location>
</feature>
<keyword evidence="2" id="KW-0812">Transmembrane</keyword>
<feature type="transmembrane region" description="Helical" evidence="2">
    <location>
        <begin position="52"/>
        <end position="85"/>
    </location>
</feature>
<reference evidence="3 4" key="1">
    <citation type="submission" date="2018-05" db="EMBL/GenBank/DDBJ databases">
        <title>A metagenomic window into the 2 km-deep terrestrial subsurface aquifer revealed taxonomically and functionally diverse microbial community comprising novel uncultured bacterial lineages.</title>
        <authorList>
            <person name="Kadnikov V.V."/>
            <person name="Mardanov A.V."/>
            <person name="Beletsky A.V."/>
            <person name="Banks D."/>
            <person name="Pimenov N.V."/>
            <person name="Frank Y.A."/>
            <person name="Karnachuk O.V."/>
            <person name="Ravin N.V."/>
        </authorList>
    </citation>
    <scope>NUCLEOTIDE SEQUENCE [LARGE SCALE GENOMIC DNA]</scope>
    <source>
        <strain evidence="3">BY</strain>
    </source>
</reference>
<keyword evidence="2" id="KW-0472">Membrane</keyword>
<proteinExistence type="predicted"/>